<dbReference type="Gene3D" id="3.30.565.40">
    <property type="entry name" value="Fervidobacterium nodosum Rt17-B1 like"/>
    <property type="match status" value="1"/>
</dbReference>
<evidence type="ECO:0000259" key="1">
    <source>
        <dbReference type="Pfam" id="PF11738"/>
    </source>
</evidence>
<evidence type="ECO:0000313" key="4">
    <source>
        <dbReference type="Proteomes" id="UP000698173"/>
    </source>
</evidence>
<dbReference type="AlphaFoldDB" id="A0A921FYI6"/>
<proteinExistence type="predicted"/>
<reference evidence="3" key="2">
    <citation type="submission" date="2021-09" db="EMBL/GenBank/DDBJ databases">
        <authorList>
            <person name="Gilroy R."/>
        </authorList>
    </citation>
    <scope>NUCLEOTIDE SEQUENCE</scope>
    <source>
        <strain evidence="3">CHK171-7178</strain>
    </source>
</reference>
<comment type="caution">
    <text evidence="3">The sequence shown here is derived from an EMBL/GenBank/DDBJ whole genome shotgun (WGS) entry which is preliminary data.</text>
</comment>
<evidence type="ECO:0000259" key="2">
    <source>
        <dbReference type="Pfam" id="PF13739"/>
    </source>
</evidence>
<sequence length="215" mass="24652">MYYSNEKERTSELDLPVSIETKKLPHATSKVKVYYPVVVHLQNTNAQSTINHAIVTTLNEILVELGFHDANLLELIASYELKTNQRGILSLNLIVYSFTGGAHGMTIVKSLTFDTKTGKQYELKDLFKKGSDYEKKLSDIISQRIKDWNIELLEPFKGIRSDQDFYIADTSLVIYFQLYEITPYVWGFPYFPIPILDLADIINPDGPLNRMMAFT</sequence>
<dbReference type="InterPro" id="IPR037126">
    <property type="entry name" value="PdaC/RsiV-like_sf"/>
</dbReference>
<organism evidence="3 4">
    <name type="scientific">Sporosarcina psychrophila</name>
    <name type="common">Bacillus psychrophilus</name>
    <dbReference type="NCBI Taxonomy" id="1476"/>
    <lineage>
        <taxon>Bacteria</taxon>
        <taxon>Bacillati</taxon>
        <taxon>Bacillota</taxon>
        <taxon>Bacilli</taxon>
        <taxon>Bacillales</taxon>
        <taxon>Caryophanaceae</taxon>
        <taxon>Sporosarcina</taxon>
    </lineage>
</organism>
<dbReference type="Proteomes" id="UP000698173">
    <property type="component" value="Unassembled WGS sequence"/>
</dbReference>
<dbReference type="Pfam" id="PF13739">
    <property type="entry name" value="PdaC"/>
    <property type="match status" value="1"/>
</dbReference>
<feature type="domain" description="DUF3298" evidence="1">
    <location>
        <begin position="124"/>
        <end position="195"/>
    </location>
</feature>
<dbReference type="Pfam" id="PF11738">
    <property type="entry name" value="DUF3298"/>
    <property type="match status" value="1"/>
</dbReference>
<dbReference type="Gene3D" id="3.90.640.20">
    <property type="entry name" value="Heat-shock cognate protein, ATPase"/>
    <property type="match status" value="1"/>
</dbReference>
<accession>A0A921FYI6</accession>
<gene>
    <name evidence="3" type="ORF">K8V56_09640</name>
</gene>
<evidence type="ECO:0000313" key="3">
    <source>
        <dbReference type="EMBL" id="HJF32025.1"/>
    </source>
</evidence>
<dbReference type="InterPro" id="IPR021729">
    <property type="entry name" value="DUF3298"/>
</dbReference>
<name>A0A921FYI6_SPOPS</name>
<feature type="domain" description="Deacetylase PdaC" evidence="2">
    <location>
        <begin position="29"/>
        <end position="106"/>
    </location>
</feature>
<reference evidence="3" key="1">
    <citation type="journal article" date="2021" name="PeerJ">
        <title>Extensive microbial diversity within the chicken gut microbiome revealed by metagenomics and culture.</title>
        <authorList>
            <person name="Gilroy R."/>
            <person name="Ravi A."/>
            <person name="Getino M."/>
            <person name="Pursley I."/>
            <person name="Horton D.L."/>
            <person name="Alikhan N.F."/>
            <person name="Baker D."/>
            <person name="Gharbi K."/>
            <person name="Hall N."/>
            <person name="Watson M."/>
            <person name="Adriaenssens E.M."/>
            <person name="Foster-Nyarko E."/>
            <person name="Jarju S."/>
            <person name="Secka A."/>
            <person name="Antonio M."/>
            <person name="Oren A."/>
            <person name="Chaudhuri R.R."/>
            <person name="La Ragione R."/>
            <person name="Hildebrand F."/>
            <person name="Pallen M.J."/>
        </authorList>
    </citation>
    <scope>NUCLEOTIDE SEQUENCE</scope>
    <source>
        <strain evidence="3">CHK171-7178</strain>
    </source>
</reference>
<protein>
    <submittedName>
        <fullName evidence="3">DUF3298 and DUF4163 domain-containing protein</fullName>
    </submittedName>
</protein>
<dbReference type="EMBL" id="DYWT01000160">
    <property type="protein sequence ID" value="HJF32025.1"/>
    <property type="molecule type" value="Genomic_DNA"/>
</dbReference>
<dbReference type="InterPro" id="IPR025303">
    <property type="entry name" value="PdaC"/>
</dbReference>